<comment type="caution">
    <text evidence="1">The sequence shown here is derived from an EMBL/GenBank/DDBJ whole genome shotgun (WGS) entry which is preliminary data.</text>
</comment>
<dbReference type="Proteomes" id="UP000824890">
    <property type="component" value="Unassembled WGS sequence"/>
</dbReference>
<name>A0ABQ8EP52_BRANA</name>
<dbReference type="InterPro" id="IPR000529">
    <property type="entry name" value="Ribosomal_bS6"/>
</dbReference>
<dbReference type="PANTHER" id="PTHR21011:SF16">
    <property type="entry name" value="SMALL RIBOSOMAL SUBUNIT PROTEIN BS6C ALPHA"/>
    <property type="match status" value="1"/>
</dbReference>
<accession>A0ABQ8EP52</accession>
<gene>
    <name evidence="1" type="ORF">HID58_003032</name>
</gene>
<sequence>MLPLIHHLQKILPLENCILLVNSKYALRFSAFSMFLEVSTSGYIASHTVRKLHGLEGSDDEVYDLLLAAGGGMSVEVFNRGVIPLAYNIIKKNKVRETNTYLDGVYLIFTCLTKT</sequence>
<reference evidence="1 2" key="1">
    <citation type="submission" date="2021-05" db="EMBL/GenBank/DDBJ databases">
        <title>Genome Assembly of Synthetic Allotetraploid Brassica napus Reveals Homoeologous Exchanges between Subgenomes.</title>
        <authorList>
            <person name="Davis J.T."/>
        </authorList>
    </citation>
    <scope>NUCLEOTIDE SEQUENCE [LARGE SCALE GENOMIC DNA]</scope>
    <source>
        <strain evidence="2">cv. Da-Ae</strain>
        <tissue evidence="1">Seedling</tissue>
    </source>
</reference>
<dbReference type="EMBL" id="JAGKQM010000001">
    <property type="protein sequence ID" value="KAH0943395.1"/>
    <property type="molecule type" value="Genomic_DNA"/>
</dbReference>
<organism evidence="1 2">
    <name type="scientific">Brassica napus</name>
    <name type="common">Rape</name>
    <dbReference type="NCBI Taxonomy" id="3708"/>
    <lineage>
        <taxon>Eukaryota</taxon>
        <taxon>Viridiplantae</taxon>
        <taxon>Streptophyta</taxon>
        <taxon>Embryophyta</taxon>
        <taxon>Tracheophyta</taxon>
        <taxon>Spermatophyta</taxon>
        <taxon>Magnoliopsida</taxon>
        <taxon>eudicotyledons</taxon>
        <taxon>Gunneridae</taxon>
        <taxon>Pentapetalae</taxon>
        <taxon>rosids</taxon>
        <taxon>malvids</taxon>
        <taxon>Brassicales</taxon>
        <taxon>Brassicaceae</taxon>
        <taxon>Brassiceae</taxon>
        <taxon>Brassica</taxon>
    </lineage>
</organism>
<evidence type="ECO:0000313" key="2">
    <source>
        <dbReference type="Proteomes" id="UP000824890"/>
    </source>
</evidence>
<evidence type="ECO:0000313" key="1">
    <source>
        <dbReference type="EMBL" id="KAH0943395.1"/>
    </source>
</evidence>
<dbReference type="PANTHER" id="PTHR21011">
    <property type="entry name" value="MITOCHONDRIAL 28S RIBOSOMAL PROTEIN S6"/>
    <property type="match status" value="1"/>
</dbReference>
<protein>
    <submittedName>
        <fullName evidence="1">Uncharacterized protein</fullName>
    </submittedName>
</protein>
<proteinExistence type="predicted"/>
<keyword evidence="2" id="KW-1185">Reference proteome</keyword>